<keyword evidence="3" id="KW-1185">Reference proteome</keyword>
<keyword evidence="1" id="KW-1133">Transmembrane helix</keyword>
<gene>
    <name evidence="2" type="ORF">ABM34_08465</name>
</gene>
<accession>A0A0H4QGM6</accession>
<organism evidence="2 3">
    <name type="scientific">Companilactobacillus ginsenosidimutans</name>
    <dbReference type="NCBI Taxonomy" id="1007676"/>
    <lineage>
        <taxon>Bacteria</taxon>
        <taxon>Bacillati</taxon>
        <taxon>Bacillota</taxon>
        <taxon>Bacilli</taxon>
        <taxon>Lactobacillales</taxon>
        <taxon>Lactobacillaceae</taxon>
        <taxon>Companilactobacillus</taxon>
    </lineage>
</organism>
<dbReference type="EMBL" id="CP012034">
    <property type="protein sequence ID" value="AKP67559.1"/>
    <property type="molecule type" value="Genomic_DNA"/>
</dbReference>
<dbReference type="Proteomes" id="UP000036106">
    <property type="component" value="Chromosome"/>
</dbReference>
<proteinExistence type="predicted"/>
<keyword evidence="1" id="KW-0812">Transmembrane</keyword>
<evidence type="ECO:0000256" key="1">
    <source>
        <dbReference type="SAM" id="Phobius"/>
    </source>
</evidence>
<evidence type="ECO:0000313" key="3">
    <source>
        <dbReference type="Proteomes" id="UP000036106"/>
    </source>
</evidence>
<protein>
    <submittedName>
        <fullName evidence="2">Uncharacterized protein</fullName>
    </submittedName>
</protein>
<dbReference type="AlphaFoldDB" id="A0A0H4QGM6"/>
<dbReference type="PATRIC" id="fig|1007676.4.peg.1709"/>
<sequence length="85" mass="10059">MLNYLFAWGIPFHLLSLVIIYMFAESNAMKHMRPILFGGKPLNMLLSWSLLILIGVLVYLIPYFYQLLIFIIGFYLVFELHKFNN</sequence>
<name>A0A0H4QGM6_9LACO</name>
<evidence type="ECO:0000313" key="2">
    <source>
        <dbReference type="EMBL" id="AKP67559.1"/>
    </source>
</evidence>
<reference evidence="3" key="1">
    <citation type="submission" date="2015-07" db="EMBL/GenBank/DDBJ databases">
        <title>Lactobacillus ginsenosidimutans/EMML 3141/ whole genome sequencing.</title>
        <authorList>
            <person name="Kim M.K."/>
            <person name="Im W.-T."/>
            <person name="Srinivasan S."/>
            <person name="Lee J.-J."/>
        </authorList>
    </citation>
    <scope>NUCLEOTIDE SEQUENCE [LARGE SCALE GENOMIC DNA]</scope>
    <source>
        <strain evidence="3">EMML 3041</strain>
    </source>
</reference>
<feature type="transmembrane region" description="Helical" evidence="1">
    <location>
        <begin position="45"/>
        <end position="78"/>
    </location>
</feature>
<dbReference type="KEGG" id="lgn:ABM34_08465"/>
<dbReference type="STRING" id="1007676.ABM34_08465"/>
<feature type="transmembrane region" description="Helical" evidence="1">
    <location>
        <begin position="6"/>
        <end position="24"/>
    </location>
</feature>
<keyword evidence="1" id="KW-0472">Membrane</keyword>